<evidence type="ECO:0000313" key="2">
    <source>
        <dbReference type="Proteomes" id="UP001595912"/>
    </source>
</evidence>
<organism evidence="1 2">
    <name type="scientific">Dactylosporangium cerinum</name>
    <dbReference type="NCBI Taxonomy" id="1434730"/>
    <lineage>
        <taxon>Bacteria</taxon>
        <taxon>Bacillati</taxon>
        <taxon>Actinomycetota</taxon>
        <taxon>Actinomycetes</taxon>
        <taxon>Micromonosporales</taxon>
        <taxon>Micromonosporaceae</taxon>
        <taxon>Dactylosporangium</taxon>
    </lineage>
</organism>
<accession>A0ABV9VLN2</accession>
<gene>
    <name evidence="1" type="ORF">ACFPIJ_00150</name>
</gene>
<name>A0ABV9VLN2_9ACTN</name>
<sequence>MSTVVAAPPSTATVMRPWSTSRTARSATWMPMNRNVAVAPATWLQFAVPAYMSATPVVTPQLAP</sequence>
<proteinExistence type="predicted"/>
<protein>
    <submittedName>
        <fullName evidence="1">Uncharacterized protein</fullName>
    </submittedName>
</protein>
<dbReference type="EMBL" id="JBHSIU010000001">
    <property type="protein sequence ID" value="MFC4996238.1"/>
    <property type="molecule type" value="Genomic_DNA"/>
</dbReference>
<dbReference type="RefSeq" id="WP_380112433.1">
    <property type="nucleotide sequence ID" value="NZ_JBHSIU010000001.1"/>
</dbReference>
<comment type="caution">
    <text evidence="1">The sequence shown here is derived from an EMBL/GenBank/DDBJ whole genome shotgun (WGS) entry which is preliminary data.</text>
</comment>
<reference evidence="2" key="1">
    <citation type="journal article" date="2019" name="Int. J. Syst. Evol. Microbiol.">
        <title>The Global Catalogue of Microorganisms (GCM) 10K type strain sequencing project: providing services to taxonomists for standard genome sequencing and annotation.</title>
        <authorList>
            <consortium name="The Broad Institute Genomics Platform"/>
            <consortium name="The Broad Institute Genome Sequencing Center for Infectious Disease"/>
            <person name="Wu L."/>
            <person name="Ma J."/>
        </authorList>
    </citation>
    <scope>NUCLEOTIDE SEQUENCE [LARGE SCALE GENOMIC DNA]</scope>
    <source>
        <strain evidence="2">CGMCC 4.7152</strain>
    </source>
</reference>
<keyword evidence="2" id="KW-1185">Reference proteome</keyword>
<evidence type="ECO:0000313" key="1">
    <source>
        <dbReference type="EMBL" id="MFC4996238.1"/>
    </source>
</evidence>
<dbReference type="Proteomes" id="UP001595912">
    <property type="component" value="Unassembled WGS sequence"/>
</dbReference>